<reference evidence="1" key="1">
    <citation type="journal article" date="2021" name="Proc. Natl. Acad. Sci. U.S.A.">
        <title>A Catalog of Tens of Thousands of Viruses from Human Metagenomes Reveals Hidden Associations with Chronic Diseases.</title>
        <authorList>
            <person name="Tisza M.J."/>
            <person name="Buck C.B."/>
        </authorList>
    </citation>
    <scope>NUCLEOTIDE SEQUENCE</scope>
    <source>
        <strain evidence="1">CtjOC2</strain>
    </source>
</reference>
<name>A0A8S5Q926_9CAUD</name>
<evidence type="ECO:0000313" key="1">
    <source>
        <dbReference type="EMBL" id="DAE15426.1"/>
    </source>
</evidence>
<protein>
    <submittedName>
        <fullName evidence="1">Minor capsid protein</fullName>
    </submittedName>
</protein>
<organism evidence="1">
    <name type="scientific">Siphoviridae sp. ctjOC2</name>
    <dbReference type="NCBI Taxonomy" id="2825632"/>
    <lineage>
        <taxon>Viruses</taxon>
        <taxon>Duplodnaviria</taxon>
        <taxon>Heunggongvirae</taxon>
        <taxon>Uroviricota</taxon>
        <taxon>Caudoviricetes</taxon>
    </lineage>
</organism>
<dbReference type="EMBL" id="BK015605">
    <property type="protein sequence ID" value="DAE15426.1"/>
    <property type="molecule type" value="Genomic_DNA"/>
</dbReference>
<accession>A0A8S5Q926</accession>
<sequence>MPGLPTIKQYPVTRLRRFKTGTDELGNPTYGLQGTIIHVVGWAKPTTAEPELAGHTRRTVAIKMYAHPGDFIETDIIILTPGGERLEVVGEPENYEHGPFGWAPALEVINLAGIE</sequence>
<proteinExistence type="predicted"/>